<feature type="coiled-coil region" evidence="1">
    <location>
        <begin position="99"/>
        <end position="147"/>
    </location>
</feature>
<name>A0A9W8EAV2_9FUNG</name>
<evidence type="ECO:0000313" key="3">
    <source>
        <dbReference type="EMBL" id="KAJ1972716.1"/>
    </source>
</evidence>
<feature type="compositionally biased region" description="Basic and acidic residues" evidence="2">
    <location>
        <begin position="166"/>
        <end position="195"/>
    </location>
</feature>
<keyword evidence="1" id="KW-0175">Coiled coil</keyword>
<keyword evidence="4" id="KW-1185">Reference proteome</keyword>
<organism evidence="3 4">
    <name type="scientific">Dimargaris verticillata</name>
    <dbReference type="NCBI Taxonomy" id="2761393"/>
    <lineage>
        <taxon>Eukaryota</taxon>
        <taxon>Fungi</taxon>
        <taxon>Fungi incertae sedis</taxon>
        <taxon>Zoopagomycota</taxon>
        <taxon>Kickxellomycotina</taxon>
        <taxon>Dimargaritomycetes</taxon>
        <taxon>Dimargaritales</taxon>
        <taxon>Dimargaritaceae</taxon>
        <taxon>Dimargaris</taxon>
    </lineage>
</organism>
<dbReference type="Proteomes" id="UP001151582">
    <property type="component" value="Unassembled WGS sequence"/>
</dbReference>
<feature type="coiled-coil region" evidence="1">
    <location>
        <begin position="16"/>
        <end position="57"/>
    </location>
</feature>
<proteinExistence type="predicted"/>
<evidence type="ECO:0000256" key="2">
    <source>
        <dbReference type="SAM" id="MobiDB-lite"/>
    </source>
</evidence>
<dbReference type="EMBL" id="JANBQB010000984">
    <property type="protein sequence ID" value="KAJ1972716.1"/>
    <property type="molecule type" value="Genomic_DNA"/>
</dbReference>
<reference evidence="3" key="1">
    <citation type="submission" date="2022-07" db="EMBL/GenBank/DDBJ databases">
        <title>Phylogenomic reconstructions and comparative analyses of Kickxellomycotina fungi.</title>
        <authorList>
            <person name="Reynolds N.K."/>
            <person name="Stajich J.E."/>
            <person name="Barry K."/>
            <person name="Grigoriev I.V."/>
            <person name="Crous P."/>
            <person name="Smith M.E."/>
        </authorList>
    </citation>
    <scope>NUCLEOTIDE SEQUENCE</scope>
    <source>
        <strain evidence="3">RSA 567</strain>
    </source>
</reference>
<dbReference type="AlphaFoldDB" id="A0A9W8EAV2"/>
<evidence type="ECO:0000313" key="4">
    <source>
        <dbReference type="Proteomes" id="UP001151582"/>
    </source>
</evidence>
<gene>
    <name evidence="3" type="ORF">H4R34_005311</name>
</gene>
<sequence>MIASRISQDRYELERSHRYRDQLRDADAQVIQLREQVTQLEQALTASQDRARQLESTNFHLNSWLEKSKATTLSAKDYHTQIEKLTALLMVSKSRLDHNDTLEAHYQELQGTCNLLQTQVDAGQRELSQLQQQLAERNMLVDQLRQQVSQLDTTRAATEPGPDHSPFPHHDDGSNRMNGDGDDKLTSGRRTMDSTADTYRKRLAHLERELEQSHQQMEQVVDENVQLRTQMLNLQCQLQASAAAPTPTASEPSPTTSV</sequence>
<protein>
    <submittedName>
        <fullName evidence="3">Uncharacterized protein</fullName>
    </submittedName>
</protein>
<evidence type="ECO:0000256" key="1">
    <source>
        <dbReference type="SAM" id="Coils"/>
    </source>
</evidence>
<feature type="compositionally biased region" description="Polar residues" evidence="2">
    <location>
        <begin position="147"/>
        <end position="156"/>
    </location>
</feature>
<feature type="region of interest" description="Disordered" evidence="2">
    <location>
        <begin position="147"/>
        <end position="195"/>
    </location>
</feature>
<accession>A0A9W8EAV2</accession>
<comment type="caution">
    <text evidence="3">The sequence shown here is derived from an EMBL/GenBank/DDBJ whole genome shotgun (WGS) entry which is preliminary data.</text>
</comment>